<evidence type="ECO:0000259" key="9">
    <source>
        <dbReference type="Pfam" id="PF01207"/>
    </source>
</evidence>
<evidence type="ECO:0000256" key="8">
    <source>
        <dbReference type="PIRSR" id="PIRSR006621-2"/>
    </source>
</evidence>
<reference evidence="11" key="1">
    <citation type="journal article" date="2004" name="Environ. Microbiol.">
        <title>The genome of Desulfotalea psychrophila, a sulfate-reducing bacterium from permanently cold Arctic sediments.</title>
        <authorList>
            <person name="Rabus R."/>
            <person name="Ruepp A."/>
            <person name="Frickey T."/>
            <person name="Rattei T."/>
            <person name="Fartmann B."/>
            <person name="Stark M."/>
            <person name="Bauer M."/>
            <person name="Zibat A."/>
            <person name="Lombardot T."/>
            <person name="Becker I."/>
            <person name="Amann J."/>
            <person name="Gellner K."/>
            <person name="Teeling H."/>
            <person name="Leuschner W.D."/>
            <person name="Gloeckner F.-O."/>
            <person name="Lupas A.N."/>
            <person name="Amann R."/>
            <person name="Klenk H.-P."/>
        </authorList>
    </citation>
    <scope>NUCLEOTIDE SEQUENCE [LARGE SCALE GENOMIC DNA]</scope>
    <source>
        <strain evidence="11">DSM 12343 / LSv54</strain>
    </source>
</reference>
<evidence type="ECO:0000256" key="7">
    <source>
        <dbReference type="PIRSR" id="PIRSR006621-1"/>
    </source>
</evidence>
<gene>
    <name evidence="10" type="ordered locus">DP2400</name>
</gene>
<feature type="binding site" evidence="8">
    <location>
        <position position="172"/>
    </location>
    <ligand>
        <name>FMN</name>
        <dbReference type="ChEBI" id="CHEBI:58210"/>
    </ligand>
</feature>
<proteinExistence type="inferred from homology"/>
<organism evidence="10 11">
    <name type="scientific">Desulfotalea psychrophila (strain LSv54 / DSM 12343)</name>
    <dbReference type="NCBI Taxonomy" id="177439"/>
    <lineage>
        <taxon>Bacteria</taxon>
        <taxon>Pseudomonadati</taxon>
        <taxon>Thermodesulfobacteriota</taxon>
        <taxon>Desulfobulbia</taxon>
        <taxon>Desulfobulbales</taxon>
        <taxon>Desulfocapsaceae</taxon>
        <taxon>Desulfotalea</taxon>
    </lineage>
</organism>
<keyword evidence="3 6" id="KW-0288">FMN</keyword>
<dbReference type="SUPFAM" id="SSF51395">
    <property type="entry name" value="FMN-linked oxidoreductases"/>
    <property type="match status" value="1"/>
</dbReference>
<dbReference type="Pfam" id="PF01207">
    <property type="entry name" value="Dus"/>
    <property type="match status" value="1"/>
</dbReference>
<dbReference type="InterPro" id="IPR013785">
    <property type="entry name" value="Aldolase_TIM"/>
</dbReference>
<dbReference type="InterPro" id="IPR018517">
    <property type="entry name" value="tRNA_hU_synthase_CS"/>
</dbReference>
<feature type="binding site" evidence="8">
    <location>
        <begin position="257"/>
        <end position="258"/>
    </location>
    <ligand>
        <name>FMN</name>
        <dbReference type="ChEBI" id="CHEBI:58210"/>
    </ligand>
</feature>
<keyword evidence="4 6" id="KW-0819">tRNA processing</keyword>
<evidence type="ECO:0000256" key="3">
    <source>
        <dbReference type="ARBA" id="ARBA00022643"/>
    </source>
</evidence>
<dbReference type="GO" id="GO:0050660">
    <property type="term" value="F:flavin adenine dinucleotide binding"/>
    <property type="evidence" value="ECO:0007669"/>
    <property type="project" value="InterPro"/>
</dbReference>
<dbReference type="InterPro" id="IPR001269">
    <property type="entry name" value="DUS_fam"/>
</dbReference>
<dbReference type="EC" id="1.3.1.-" evidence="6"/>
<comment type="similarity">
    <text evidence="6">Belongs to the dus family.</text>
</comment>
<feature type="binding site" evidence="8">
    <location>
        <position position="103"/>
    </location>
    <ligand>
        <name>FMN</name>
        <dbReference type="ChEBI" id="CHEBI:58210"/>
    </ligand>
</feature>
<dbReference type="PANTHER" id="PTHR11082">
    <property type="entry name" value="TRNA-DIHYDROURIDINE SYNTHASE"/>
    <property type="match status" value="1"/>
</dbReference>
<dbReference type="CDD" id="cd02801">
    <property type="entry name" value="DUS_like_FMN"/>
    <property type="match status" value="1"/>
</dbReference>
<evidence type="ECO:0000256" key="5">
    <source>
        <dbReference type="ARBA" id="ARBA00023002"/>
    </source>
</evidence>
<dbReference type="PANTHER" id="PTHR11082:SF25">
    <property type="entry name" value="DUS-LIKE FMN-BINDING DOMAIN-CONTAINING PROTEIN"/>
    <property type="match status" value="1"/>
</dbReference>
<keyword evidence="5 6" id="KW-0560">Oxidoreductase</keyword>
<dbReference type="GO" id="GO:0017150">
    <property type="term" value="F:tRNA dihydrouridine synthase activity"/>
    <property type="evidence" value="ECO:0007669"/>
    <property type="project" value="InterPro"/>
</dbReference>
<evidence type="ECO:0000256" key="2">
    <source>
        <dbReference type="ARBA" id="ARBA00022630"/>
    </source>
</evidence>
<name>Q6AKJ6_DESPS</name>
<feature type="active site" description="Proton donor" evidence="7">
    <location>
        <position position="133"/>
    </location>
</feature>
<feature type="binding site" evidence="8">
    <location>
        <position position="202"/>
    </location>
    <ligand>
        <name>FMN</name>
        <dbReference type="ChEBI" id="CHEBI:58210"/>
    </ligand>
</feature>
<protein>
    <recommendedName>
        <fullName evidence="6">tRNA-dihydrouridine synthase</fullName>
        <ecNumber evidence="6">1.3.1.-</ecNumber>
    </recommendedName>
</protein>
<evidence type="ECO:0000313" key="10">
    <source>
        <dbReference type="EMBL" id="CAG37129.1"/>
    </source>
</evidence>
<dbReference type="PIRSF" id="PIRSF006621">
    <property type="entry name" value="Dus"/>
    <property type="match status" value="1"/>
</dbReference>
<dbReference type="EMBL" id="CR522870">
    <property type="protein sequence ID" value="CAG37129.1"/>
    <property type="molecule type" value="Genomic_DNA"/>
</dbReference>
<dbReference type="HOGENOM" id="CLU_013299_0_3_7"/>
<dbReference type="PROSITE" id="PS01136">
    <property type="entry name" value="UPF0034"/>
    <property type="match status" value="1"/>
</dbReference>
<accession>Q6AKJ6</accession>
<dbReference type="Proteomes" id="UP000000602">
    <property type="component" value="Chromosome"/>
</dbReference>
<keyword evidence="2 6" id="KW-0285">Flavoprotein</keyword>
<evidence type="ECO:0000256" key="1">
    <source>
        <dbReference type="ARBA" id="ARBA00001917"/>
    </source>
</evidence>
<comment type="function">
    <text evidence="6">Catalyzes the synthesis of 5,6-dihydrouridine (D), a modified base found in the D-loop of most tRNAs, via the reduction of the C5-C6 double bond in target uridines.</text>
</comment>
<feature type="binding site" evidence="8">
    <location>
        <begin position="48"/>
        <end position="50"/>
    </location>
    <ligand>
        <name>FMN</name>
        <dbReference type="ChEBI" id="CHEBI:58210"/>
    </ligand>
</feature>
<keyword evidence="8" id="KW-0547">Nucleotide-binding</keyword>
<dbReference type="KEGG" id="dps:DP2400"/>
<evidence type="ECO:0000256" key="4">
    <source>
        <dbReference type="ARBA" id="ARBA00022694"/>
    </source>
</evidence>
<dbReference type="STRING" id="177439.DP2400"/>
<sequence length="354" mass="39446">MIWDCLPLGFKVVRVLFKPFQNEICMKLTFLQRDGEGRLAAPPLSLAPMVGLSHSALRSLIADLGGCGLFYTEMLAARRLPHENPAVSSYLHTTPCERPLIYQLFIADVKYVAPALDKIHRLGGDGVDINLGCPAPSVRRGGAGAALAEDWDRVRDIVSSARRHTDLTLSAKIRVGHVGKEAHLLDFCKMLEAEGVDLLAVHARYHGEKFCRKPRWQLLAPICEQLDIPIFANGGIFSVDDARRCLELSGAAGLMLGRGAVERPWLFNEIAREVYGLDLPVAESRPVEIYFRFVQKMVEIFAPERQLGRIKEFTHYIAKNHQFGHHLASAVQKSHTVEEAVQAAEDFYGISRDI</sequence>
<evidence type="ECO:0000313" key="11">
    <source>
        <dbReference type="Proteomes" id="UP000000602"/>
    </source>
</evidence>
<dbReference type="eggNOG" id="COG0042">
    <property type="taxonomic scope" value="Bacteria"/>
</dbReference>
<feature type="domain" description="DUS-like FMN-binding" evidence="9">
    <location>
        <begin position="46"/>
        <end position="335"/>
    </location>
</feature>
<comment type="cofactor">
    <cofactor evidence="1 6 8">
        <name>FMN</name>
        <dbReference type="ChEBI" id="CHEBI:58210"/>
    </cofactor>
</comment>
<keyword evidence="11" id="KW-1185">Reference proteome</keyword>
<feature type="binding site" evidence="8">
    <location>
        <begin position="233"/>
        <end position="235"/>
    </location>
    <ligand>
        <name>FMN</name>
        <dbReference type="ChEBI" id="CHEBI:58210"/>
    </ligand>
</feature>
<evidence type="ECO:0000256" key="6">
    <source>
        <dbReference type="PIRNR" id="PIRNR006621"/>
    </source>
</evidence>
<dbReference type="AlphaFoldDB" id="Q6AKJ6"/>
<dbReference type="Gene3D" id="3.20.20.70">
    <property type="entry name" value="Aldolase class I"/>
    <property type="match status" value="1"/>
</dbReference>
<dbReference type="InterPro" id="IPR035587">
    <property type="entry name" value="DUS-like_FMN-bd"/>
</dbReference>